<keyword evidence="4" id="KW-1185">Reference proteome</keyword>
<keyword evidence="2" id="KW-0732">Signal</keyword>
<evidence type="ECO:0000313" key="3">
    <source>
        <dbReference type="EMBL" id="GGY16462.1"/>
    </source>
</evidence>
<evidence type="ECO:0000313" key="4">
    <source>
        <dbReference type="Proteomes" id="UP000600946"/>
    </source>
</evidence>
<feature type="transmembrane region" description="Helical" evidence="1">
    <location>
        <begin position="68"/>
        <end position="88"/>
    </location>
</feature>
<keyword evidence="1" id="KW-1133">Transmembrane helix</keyword>
<keyword evidence="1" id="KW-0812">Transmembrane</keyword>
<reference evidence="4" key="1">
    <citation type="journal article" date="2019" name="Int. J. Syst. Evol. Microbiol.">
        <title>The Global Catalogue of Microorganisms (GCM) 10K type strain sequencing project: providing services to taxonomists for standard genome sequencing and annotation.</title>
        <authorList>
            <consortium name="The Broad Institute Genomics Platform"/>
            <consortium name="The Broad Institute Genome Sequencing Center for Infectious Disease"/>
            <person name="Wu L."/>
            <person name="Ma J."/>
        </authorList>
    </citation>
    <scope>NUCLEOTIDE SEQUENCE [LARGE SCALE GENOMIC DNA]</scope>
    <source>
        <strain evidence="4">JCM 4594</strain>
    </source>
</reference>
<evidence type="ECO:0000256" key="1">
    <source>
        <dbReference type="SAM" id="Phobius"/>
    </source>
</evidence>
<gene>
    <name evidence="3" type="ORF">GCM10010326_05580</name>
</gene>
<name>A0ABQ2ZKV8_9ACTN</name>
<dbReference type="PANTHER" id="PTHR36974">
    <property type="entry name" value="MEMBRANE PROTEIN-RELATED"/>
    <property type="match status" value="1"/>
</dbReference>
<protein>
    <submittedName>
        <fullName evidence="3">Membrane protein</fullName>
    </submittedName>
</protein>
<feature type="transmembrane region" description="Helical" evidence="1">
    <location>
        <begin position="100"/>
        <end position="119"/>
    </location>
</feature>
<organism evidence="3 4">
    <name type="scientific">Streptomyces xanthochromogenes</name>
    <dbReference type="NCBI Taxonomy" id="67384"/>
    <lineage>
        <taxon>Bacteria</taxon>
        <taxon>Bacillati</taxon>
        <taxon>Actinomycetota</taxon>
        <taxon>Actinomycetes</taxon>
        <taxon>Kitasatosporales</taxon>
        <taxon>Streptomycetaceae</taxon>
        <taxon>Streptomyces</taxon>
    </lineage>
</organism>
<dbReference type="PANTHER" id="PTHR36974:SF1">
    <property type="entry name" value="DOXX FAMILY MEMBRANE PROTEIN"/>
    <property type="match status" value="1"/>
</dbReference>
<feature type="chain" id="PRO_5047045446" evidence="2">
    <location>
        <begin position="24"/>
        <end position="125"/>
    </location>
</feature>
<dbReference type="GeneID" id="96288582"/>
<dbReference type="Proteomes" id="UP000600946">
    <property type="component" value="Unassembled WGS sequence"/>
</dbReference>
<feature type="signal peptide" evidence="2">
    <location>
        <begin position="1"/>
        <end position="23"/>
    </location>
</feature>
<dbReference type="RefSeq" id="WP_161257229.1">
    <property type="nucleotide sequence ID" value="NZ_BMUU01000001.1"/>
</dbReference>
<proteinExistence type="predicted"/>
<sequence length="125" mass="13004">MAPSPTSHRLLAGLLAGASVAHVANPGLFDSMVPRALPGSPRTWTYASAAAELALAAGVALPRTRRPAALAAAAFFVGVLPANVKMAYDWRDRGPALRAAAIARLPLQVPLVLWAYGVARKAEAR</sequence>
<dbReference type="EMBL" id="BMUU01000001">
    <property type="protein sequence ID" value="GGY16462.1"/>
    <property type="molecule type" value="Genomic_DNA"/>
</dbReference>
<feature type="transmembrane region" description="Helical" evidence="1">
    <location>
        <begin position="42"/>
        <end position="61"/>
    </location>
</feature>
<keyword evidence="1" id="KW-0472">Membrane</keyword>
<evidence type="ECO:0000256" key="2">
    <source>
        <dbReference type="SAM" id="SignalP"/>
    </source>
</evidence>
<comment type="caution">
    <text evidence="3">The sequence shown here is derived from an EMBL/GenBank/DDBJ whole genome shotgun (WGS) entry which is preliminary data.</text>
</comment>
<accession>A0ABQ2ZKV8</accession>